<protein>
    <submittedName>
        <fullName evidence="1">Uncharacterized protein</fullName>
    </submittedName>
</protein>
<dbReference type="Proteomes" id="UP000814176">
    <property type="component" value="Unassembled WGS sequence"/>
</dbReference>
<reference evidence="1 2" key="1">
    <citation type="journal article" date="2021" name="Environ. Microbiol.">
        <title>Gene family expansions and transcriptome signatures uncover fungal adaptations to wood decay.</title>
        <authorList>
            <person name="Hage H."/>
            <person name="Miyauchi S."/>
            <person name="Viragh M."/>
            <person name="Drula E."/>
            <person name="Min B."/>
            <person name="Chaduli D."/>
            <person name="Navarro D."/>
            <person name="Favel A."/>
            <person name="Norest M."/>
            <person name="Lesage-Meessen L."/>
            <person name="Balint B."/>
            <person name="Merenyi Z."/>
            <person name="de Eugenio L."/>
            <person name="Morin E."/>
            <person name="Martinez A.T."/>
            <person name="Baldrian P."/>
            <person name="Stursova M."/>
            <person name="Martinez M.J."/>
            <person name="Novotny C."/>
            <person name="Magnuson J.K."/>
            <person name="Spatafora J.W."/>
            <person name="Maurice S."/>
            <person name="Pangilinan J."/>
            <person name="Andreopoulos W."/>
            <person name="LaButti K."/>
            <person name="Hundley H."/>
            <person name="Na H."/>
            <person name="Kuo A."/>
            <person name="Barry K."/>
            <person name="Lipzen A."/>
            <person name="Henrissat B."/>
            <person name="Riley R."/>
            <person name="Ahrendt S."/>
            <person name="Nagy L.G."/>
            <person name="Grigoriev I.V."/>
            <person name="Martin F."/>
            <person name="Rosso M.N."/>
        </authorList>
    </citation>
    <scope>NUCLEOTIDE SEQUENCE [LARGE SCALE GENOMIC DNA]</scope>
    <source>
        <strain evidence="1 2">CIRM-BRFM 1785</strain>
    </source>
</reference>
<gene>
    <name evidence="1" type="ORF">C8Q71DRAFT_856794</name>
</gene>
<organism evidence="1 2">
    <name type="scientific">Rhodofomes roseus</name>
    <dbReference type="NCBI Taxonomy" id="34475"/>
    <lineage>
        <taxon>Eukaryota</taxon>
        <taxon>Fungi</taxon>
        <taxon>Dikarya</taxon>
        <taxon>Basidiomycota</taxon>
        <taxon>Agaricomycotina</taxon>
        <taxon>Agaricomycetes</taxon>
        <taxon>Polyporales</taxon>
        <taxon>Rhodofomes</taxon>
    </lineage>
</organism>
<evidence type="ECO:0000313" key="2">
    <source>
        <dbReference type="Proteomes" id="UP000814176"/>
    </source>
</evidence>
<sequence>MFTILTANGSYVRSPVEDIWNPWVPSNWSVTQGPRATTYQGDSNEAINLRTNQNTAVIPCQSTLEDVFYTRLFAVCDALTLMPNEGLSWTDLKAELMKLDHQVPADTALEGAYDVVKLAGILELEGEATSMAYPKGVEAPDTCARIKDCVNEAEAIPIAMNDDFTWRDDEIVETSTTIEEAESAIGGPLRRAAVDFERQMGHRRTDSGSTQSSASIETLPDGYYGAASLRARAWANVVSTLGRRRKLVPVSHEA</sequence>
<dbReference type="RefSeq" id="XP_047779631.1">
    <property type="nucleotide sequence ID" value="XM_047927339.1"/>
</dbReference>
<keyword evidence="2" id="KW-1185">Reference proteome</keyword>
<proteinExistence type="predicted"/>
<name>A0ABQ8KJA2_9APHY</name>
<dbReference type="EMBL" id="JADCUA010000008">
    <property type="protein sequence ID" value="KAH9837593.1"/>
    <property type="molecule type" value="Genomic_DNA"/>
</dbReference>
<evidence type="ECO:0000313" key="1">
    <source>
        <dbReference type="EMBL" id="KAH9837593.1"/>
    </source>
</evidence>
<dbReference type="GeneID" id="72008071"/>
<comment type="caution">
    <text evidence="1">The sequence shown here is derived from an EMBL/GenBank/DDBJ whole genome shotgun (WGS) entry which is preliminary data.</text>
</comment>
<accession>A0ABQ8KJA2</accession>